<organism evidence="1">
    <name type="scientific">Rhodnius prolixus</name>
    <name type="common">Triatomid bug</name>
    <dbReference type="NCBI Taxonomy" id="13249"/>
    <lineage>
        <taxon>Eukaryota</taxon>
        <taxon>Metazoa</taxon>
        <taxon>Ecdysozoa</taxon>
        <taxon>Arthropoda</taxon>
        <taxon>Hexapoda</taxon>
        <taxon>Insecta</taxon>
        <taxon>Pterygota</taxon>
        <taxon>Neoptera</taxon>
        <taxon>Paraneoptera</taxon>
        <taxon>Hemiptera</taxon>
        <taxon>Heteroptera</taxon>
        <taxon>Panheteroptera</taxon>
        <taxon>Cimicomorpha</taxon>
        <taxon>Reduviidae</taxon>
        <taxon>Triatominae</taxon>
        <taxon>Rhodnius</taxon>
    </lineage>
</organism>
<dbReference type="AlphaFoldDB" id="A0A4P6D8M9"/>
<reference evidence="1" key="1">
    <citation type="submission" date="2019-04" db="EMBL/GenBank/DDBJ databases">
        <title>Analysis of the testis transcriptome of the Chagas disease vector Rhodnius prolixus.</title>
        <authorList>
            <person name="Cesar J."/>
            <person name="Ribeiro J.M."/>
            <person name="Pereira M.H."/>
            <person name="Araujo R.N."/>
            <person name="Gontijo N.F."/>
            <person name="Pessoa G."/>
            <person name="Sant'Anna M.V."/>
            <person name="Sorgine M.H."/>
            <person name="Majerowicz D."/>
            <person name="Carvalho A.B."/>
            <person name="Braz G."/>
            <person name="Mesquita R."/>
            <person name="Lagerblad P.O."/>
            <person name="Koerich L.B."/>
        </authorList>
    </citation>
    <scope>NUCLEOTIDE SEQUENCE</scope>
</reference>
<dbReference type="Pfam" id="PF07248">
    <property type="entry name" value="DUF1431"/>
    <property type="match status" value="2"/>
</dbReference>
<sequence>MFMSKLHENFSLSFKKPIKKKMAPLLMIQRLHGANLFKYGILPKRTFTNLTNQKRKGVQGLVSVGKPFTDKLSSKYLQKRGVALTSVNRTDDACIKQSVEVTCHKKKPPKEKCEVLKMTKATGQCLKVCIPCCVPIDIPPSCDSMNTSLNACKSINYHYPSYAEAVTKVSMKDGRRDCCYDPKCMSIYAIGKMNTILKTKDVQKQKLGLPKLSTRFYSTNTAVEKDKKNSDFQKGLPCLQKSSSQKQTSATKGECKRLCMPCCKPARDPPECLFPYVKPKCKRIRAPRPAFSECQADKMHIKEPCECSFIILQRCDQSKKGQEKVKCAKKEK</sequence>
<name>A0A4P6D8M9_RHOPR</name>
<dbReference type="InterPro" id="IPR006611">
    <property type="entry name" value="DUF1431_DROsp"/>
</dbReference>
<proteinExistence type="predicted"/>
<dbReference type="PANTHER" id="PTHR20977:SF0">
    <property type="entry name" value="AT13385P-RELATED"/>
    <property type="match status" value="1"/>
</dbReference>
<protein>
    <submittedName>
        <fullName evidence="1">Putative acyl-coa-binding domain-containing protein 4 panstrongylus lignarius</fullName>
    </submittedName>
</protein>
<dbReference type="SMART" id="SM00689">
    <property type="entry name" value="DM6"/>
    <property type="match status" value="1"/>
</dbReference>
<dbReference type="EMBL" id="GHKJ01000512">
    <property type="protein sequence ID" value="MOY45542.1"/>
    <property type="molecule type" value="Transcribed_RNA"/>
</dbReference>
<dbReference type="PANTHER" id="PTHR20977">
    <property type="entry name" value="AT13385P-RELATED"/>
    <property type="match status" value="1"/>
</dbReference>
<dbReference type="VEuPathDB" id="VectorBase:RPRC004892"/>
<evidence type="ECO:0000313" key="1">
    <source>
        <dbReference type="EMBL" id="MOY45542.1"/>
    </source>
</evidence>
<accession>A0A4P6D8M9</accession>